<comment type="similarity">
    <text evidence="1">Belongs to the PRORSD1 family.</text>
</comment>
<dbReference type="InterPro" id="IPR040285">
    <property type="entry name" value="ProX/PRXD1"/>
</dbReference>
<evidence type="ECO:0000256" key="1">
    <source>
        <dbReference type="ARBA" id="ARBA00010201"/>
    </source>
</evidence>
<dbReference type="PANTHER" id="PTHR31423">
    <property type="entry name" value="YBAK DOMAIN-CONTAINING PROTEIN"/>
    <property type="match status" value="1"/>
</dbReference>
<organism evidence="4 5">
    <name type="scientific">Bombilactobacillus mellis</name>
    <dbReference type="NCBI Taxonomy" id="1218508"/>
    <lineage>
        <taxon>Bacteria</taxon>
        <taxon>Bacillati</taxon>
        <taxon>Bacillota</taxon>
        <taxon>Bacilli</taxon>
        <taxon>Lactobacillales</taxon>
        <taxon>Lactobacillaceae</taxon>
        <taxon>Bombilactobacillus</taxon>
    </lineage>
</organism>
<keyword evidence="2" id="KW-0648">Protein biosynthesis</keyword>
<dbReference type="PATRIC" id="fig|1218508.4.peg.1071"/>
<dbReference type="AlphaFoldDB" id="A0A0F4KRR2"/>
<evidence type="ECO:0000313" key="4">
    <source>
        <dbReference type="EMBL" id="KJY48679.1"/>
    </source>
</evidence>
<dbReference type="HOGENOM" id="CLU_104635_1_0_9"/>
<dbReference type="STRING" id="1218508.JG29_10860"/>
<gene>
    <name evidence="4" type="ORF">JG29_10860</name>
</gene>
<proteinExistence type="inferred from homology"/>
<sequence>MMDRQETLQYLDKLHVNYELREHQAVYNMAELEQIKLPHPAADAKNLFLRDDKKRNYYLLAIKGDKRVNLKQIRQENNTRRLSFASPQDLAAKLGLTPGSVTPLGLLNDQEHEVNFYLDSYFLAQPLIAVHPNANTATVWLAPADLLKIIKNLGNPVKIVQM</sequence>
<reference evidence="4 5" key="1">
    <citation type="submission" date="2014-12" db="EMBL/GenBank/DDBJ databases">
        <title>Comparative genomics of the lactic acid bacteria isolated from the honey bee gut.</title>
        <authorList>
            <person name="Ellegaard K.M."/>
            <person name="Tamarit D."/>
            <person name="Javelind E."/>
            <person name="Olofsson T."/>
            <person name="Andersson S.G."/>
            <person name="Vasquez A."/>
        </authorList>
    </citation>
    <scope>NUCLEOTIDE SEQUENCE [LARGE SCALE GENOMIC DNA]</scope>
    <source>
        <strain evidence="4 5">Hon2</strain>
    </source>
</reference>
<dbReference type="FunFam" id="3.90.960.10:FF:000005">
    <property type="entry name" value="Putative prolyl-tRNA synthetase"/>
    <property type="match status" value="1"/>
</dbReference>
<dbReference type="RefSeq" id="WP_045922943.1">
    <property type="nucleotide sequence ID" value="NZ_JBHTHW010000008.1"/>
</dbReference>
<evidence type="ECO:0000259" key="3">
    <source>
        <dbReference type="Pfam" id="PF04073"/>
    </source>
</evidence>
<name>A0A0F4KRR2_9LACO</name>
<evidence type="ECO:0000313" key="5">
    <source>
        <dbReference type="Proteomes" id="UP000033695"/>
    </source>
</evidence>
<dbReference type="InterPro" id="IPR036754">
    <property type="entry name" value="YbaK/aa-tRNA-synt-asso_dom_sf"/>
</dbReference>
<dbReference type="PANTHER" id="PTHR31423:SF3">
    <property type="entry name" value="PROLYL-TRNA SYNTHETASE ASSOCIATED DOMAIN-CONTAINING PROTEIN 1-RELATED"/>
    <property type="match status" value="1"/>
</dbReference>
<protein>
    <recommendedName>
        <fullName evidence="3">YbaK/aminoacyl-tRNA synthetase-associated domain-containing protein</fullName>
    </recommendedName>
</protein>
<keyword evidence="5" id="KW-1185">Reference proteome</keyword>
<dbReference type="Gene3D" id="3.90.960.10">
    <property type="entry name" value="YbaK/aminoacyl-tRNA synthetase-associated domain"/>
    <property type="match status" value="1"/>
</dbReference>
<dbReference type="Pfam" id="PF04073">
    <property type="entry name" value="tRNA_edit"/>
    <property type="match status" value="1"/>
</dbReference>
<dbReference type="GO" id="GO:0006412">
    <property type="term" value="P:translation"/>
    <property type="evidence" value="ECO:0007669"/>
    <property type="project" value="UniProtKB-KW"/>
</dbReference>
<dbReference type="SUPFAM" id="SSF55826">
    <property type="entry name" value="YbaK/ProRS associated domain"/>
    <property type="match status" value="1"/>
</dbReference>
<comment type="caution">
    <text evidence="4">The sequence shown here is derived from an EMBL/GenBank/DDBJ whole genome shotgun (WGS) entry which is preliminary data.</text>
</comment>
<dbReference type="Proteomes" id="UP000033695">
    <property type="component" value="Unassembled WGS sequence"/>
</dbReference>
<evidence type="ECO:0000256" key="2">
    <source>
        <dbReference type="ARBA" id="ARBA00022917"/>
    </source>
</evidence>
<dbReference type="CDD" id="cd04335">
    <property type="entry name" value="PrdX_deacylase"/>
    <property type="match status" value="1"/>
</dbReference>
<accession>A0A0F4KRR2</accession>
<dbReference type="GO" id="GO:0002161">
    <property type="term" value="F:aminoacyl-tRNA deacylase activity"/>
    <property type="evidence" value="ECO:0007669"/>
    <property type="project" value="InterPro"/>
</dbReference>
<dbReference type="InterPro" id="IPR007214">
    <property type="entry name" value="YbaK/aa-tRNA-synth-assoc-dom"/>
</dbReference>
<feature type="domain" description="YbaK/aminoacyl-tRNA synthetase-associated" evidence="3">
    <location>
        <begin position="23"/>
        <end position="148"/>
    </location>
</feature>
<dbReference type="EMBL" id="JXBZ01000008">
    <property type="protein sequence ID" value="KJY48679.1"/>
    <property type="molecule type" value="Genomic_DNA"/>
</dbReference>